<gene>
    <name evidence="3" type="ORF">BJY01DRAFT_246589</name>
</gene>
<organism evidence="3 4">
    <name type="scientific">Aspergillus pseudoustus</name>
    <dbReference type="NCBI Taxonomy" id="1810923"/>
    <lineage>
        <taxon>Eukaryota</taxon>
        <taxon>Fungi</taxon>
        <taxon>Dikarya</taxon>
        <taxon>Ascomycota</taxon>
        <taxon>Pezizomycotina</taxon>
        <taxon>Eurotiomycetes</taxon>
        <taxon>Eurotiomycetidae</taxon>
        <taxon>Eurotiales</taxon>
        <taxon>Aspergillaceae</taxon>
        <taxon>Aspergillus</taxon>
        <taxon>Aspergillus subgen. Nidulantes</taxon>
    </lineage>
</organism>
<dbReference type="InterPro" id="IPR002018">
    <property type="entry name" value="CarbesteraseB"/>
</dbReference>
<feature type="domain" description="Carboxylesterase type B" evidence="2">
    <location>
        <begin position="31"/>
        <end position="130"/>
    </location>
</feature>
<keyword evidence="1" id="KW-0732">Signal</keyword>
<reference evidence="3 4" key="1">
    <citation type="submission" date="2024-07" db="EMBL/GenBank/DDBJ databases">
        <title>Section-level genome sequencing and comparative genomics of Aspergillus sections Usti and Cavernicolus.</title>
        <authorList>
            <consortium name="Lawrence Berkeley National Laboratory"/>
            <person name="Nybo J.L."/>
            <person name="Vesth T.C."/>
            <person name="Theobald S."/>
            <person name="Frisvad J.C."/>
            <person name="Larsen T.O."/>
            <person name="Kjaerboelling I."/>
            <person name="Rothschild-Mancinelli K."/>
            <person name="Lyhne E.K."/>
            <person name="Kogle M.E."/>
            <person name="Barry K."/>
            <person name="Clum A."/>
            <person name="Na H."/>
            <person name="Ledsgaard L."/>
            <person name="Lin J."/>
            <person name="Lipzen A."/>
            <person name="Kuo A."/>
            <person name="Riley R."/>
            <person name="Mondo S."/>
            <person name="Labutti K."/>
            <person name="Haridas S."/>
            <person name="Pangalinan J."/>
            <person name="Salamov A.A."/>
            <person name="Simmons B.A."/>
            <person name="Magnuson J.K."/>
            <person name="Chen J."/>
            <person name="Drula E."/>
            <person name="Henrissat B."/>
            <person name="Wiebenga A."/>
            <person name="Lubbers R.J."/>
            <person name="Gomes A.C."/>
            <person name="Makela M.R."/>
            <person name="Stajich J."/>
            <person name="Grigoriev I.V."/>
            <person name="Mortensen U.H."/>
            <person name="De Vries R.P."/>
            <person name="Baker S.E."/>
            <person name="Andersen M.R."/>
        </authorList>
    </citation>
    <scope>NUCLEOTIDE SEQUENCE [LARGE SCALE GENOMIC DNA]</scope>
    <source>
        <strain evidence="3 4">CBS 123904</strain>
    </source>
</reference>
<proteinExistence type="predicted"/>
<evidence type="ECO:0000256" key="1">
    <source>
        <dbReference type="SAM" id="SignalP"/>
    </source>
</evidence>
<accession>A0ABR4K687</accession>
<dbReference type="InterPro" id="IPR029058">
    <property type="entry name" value="AB_hydrolase_fold"/>
</dbReference>
<evidence type="ECO:0000259" key="2">
    <source>
        <dbReference type="Pfam" id="PF00135"/>
    </source>
</evidence>
<dbReference type="Pfam" id="PF00135">
    <property type="entry name" value="COesterase"/>
    <property type="match status" value="1"/>
</dbReference>
<evidence type="ECO:0000313" key="4">
    <source>
        <dbReference type="Proteomes" id="UP001610446"/>
    </source>
</evidence>
<dbReference type="SUPFAM" id="SSF53474">
    <property type="entry name" value="alpha/beta-Hydrolases"/>
    <property type="match status" value="1"/>
</dbReference>
<dbReference type="PANTHER" id="PTHR11559">
    <property type="entry name" value="CARBOXYLESTERASE"/>
    <property type="match status" value="1"/>
</dbReference>
<sequence>MKPTTLGIAFISYALAAEHILYPRQGDFMVPTVNTTSGIVSGHPAPNTTGVSEYLGIPFAQPPLGELIFAPPQPYKGNGYINGTKYGFTCPATSSPPVEATGNITVPGANILTIIGQSELRLSENCLTLSRLESTKPSPPPGPNSNFAIISLLAYCQLSQLRTSMPCAWAVETLRYMYDGLDTFENRESTHLAQNLTASRPGKILGPGAVPPHIAATMFSNWAIRCMILAVRYGVQAEKLDGYSFLRFGVDIAGDELRNSGSVPARLATSNNKELHQHDELLDTPGLVGDSRVHMKVGHIGLVKEGCYARRDELSQ</sequence>
<dbReference type="InterPro" id="IPR050309">
    <property type="entry name" value="Type-B_Carboxylest/Lipase"/>
</dbReference>
<protein>
    <recommendedName>
        <fullName evidence="2">Carboxylesterase type B domain-containing protein</fullName>
    </recommendedName>
</protein>
<name>A0ABR4K687_9EURO</name>
<dbReference type="Proteomes" id="UP001610446">
    <property type="component" value="Unassembled WGS sequence"/>
</dbReference>
<feature type="chain" id="PRO_5047444168" description="Carboxylesterase type B domain-containing protein" evidence="1">
    <location>
        <begin position="17"/>
        <end position="316"/>
    </location>
</feature>
<dbReference type="Gene3D" id="3.40.50.1820">
    <property type="entry name" value="alpha/beta hydrolase"/>
    <property type="match status" value="1"/>
</dbReference>
<dbReference type="EMBL" id="JBFXLU010000053">
    <property type="protein sequence ID" value="KAL2847823.1"/>
    <property type="molecule type" value="Genomic_DNA"/>
</dbReference>
<evidence type="ECO:0000313" key="3">
    <source>
        <dbReference type="EMBL" id="KAL2847823.1"/>
    </source>
</evidence>
<feature type="signal peptide" evidence="1">
    <location>
        <begin position="1"/>
        <end position="16"/>
    </location>
</feature>
<keyword evidence="4" id="KW-1185">Reference proteome</keyword>
<comment type="caution">
    <text evidence="3">The sequence shown here is derived from an EMBL/GenBank/DDBJ whole genome shotgun (WGS) entry which is preliminary data.</text>
</comment>